<accession>A0A0A2WKX5</accession>
<evidence type="ECO:0000313" key="4">
    <source>
        <dbReference type="Proteomes" id="UP000030518"/>
    </source>
</evidence>
<evidence type="ECO:0000313" key="3">
    <source>
        <dbReference type="EMBL" id="KGQ19377.1"/>
    </source>
</evidence>
<evidence type="ECO:0000259" key="2">
    <source>
        <dbReference type="Pfam" id="PF19266"/>
    </source>
</evidence>
<protein>
    <submittedName>
        <fullName evidence="3">Peptidoglycan-binding lysin domain-containing protein</fullName>
    </submittedName>
</protein>
<keyword evidence="1" id="KW-0175">Coiled coil</keyword>
<reference evidence="3 4" key="1">
    <citation type="submission" date="2014-09" db="EMBL/GenBank/DDBJ databases">
        <title>Genome sequences of Lysobacter dokdonensis DS-58.</title>
        <authorList>
            <person name="Kim J.F."/>
            <person name="Kwak M.-J."/>
        </authorList>
    </citation>
    <scope>NUCLEOTIDE SEQUENCE [LARGE SCALE GENOMIC DNA]</scope>
    <source>
        <strain evidence="3 4">DS-58</strain>
    </source>
</reference>
<dbReference type="InterPro" id="IPR045361">
    <property type="entry name" value="CIS_tube_prot_N"/>
</dbReference>
<dbReference type="STRING" id="1300345.LF41_3027"/>
<feature type="domain" description="Contractile injection system tube protein N-terminal" evidence="2">
    <location>
        <begin position="8"/>
        <end position="155"/>
    </location>
</feature>
<evidence type="ECO:0000256" key="1">
    <source>
        <dbReference type="SAM" id="Coils"/>
    </source>
</evidence>
<dbReference type="EMBL" id="JRKJ01000008">
    <property type="protein sequence ID" value="KGQ19377.1"/>
    <property type="molecule type" value="Genomic_DNA"/>
</dbReference>
<keyword evidence="4" id="KW-1185">Reference proteome</keyword>
<dbReference type="eggNOG" id="COG1652">
    <property type="taxonomic scope" value="Bacteria"/>
</dbReference>
<dbReference type="AlphaFoldDB" id="A0A0A2WKX5"/>
<feature type="coiled-coil region" evidence="1">
    <location>
        <begin position="141"/>
        <end position="168"/>
    </location>
</feature>
<dbReference type="RefSeq" id="WP_036168363.1">
    <property type="nucleotide sequence ID" value="NZ_JRKJ01000008.1"/>
</dbReference>
<sequence>MLVPAIIEVDARDRGQTLPPVIPVQFNPPEYTIAKAAQIAEIAIPGIDAPILQFVRGQTRTLALELFFDTTRLGSSLAKVLDVRLMTDLVASLGRIQPKSHAPPRITFIWGMGLSFRAIVDNVQQKFTLFNPAGIPVRATLTVSFKEYKTLEEQLQELNLQSADHSKGRVVKDRDTLASIAYEEYGDAAMWRVIADRNRERLPSLRRLPPGLELEIPAVDVLAQPAGTRR</sequence>
<dbReference type="Pfam" id="PF19266">
    <property type="entry name" value="CIS_tube"/>
    <property type="match status" value="1"/>
</dbReference>
<organism evidence="3 4">
    <name type="scientific">Lysobacter dokdonensis DS-58</name>
    <dbReference type="NCBI Taxonomy" id="1300345"/>
    <lineage>
        <taxon>Bacteria</taxon>
        <taxon>Pseudomonadati</taxon>
        <taxon>Pseudomonadota</taxon>
        <taxon>Gammaproteobacteria</taxon>
        <taxon>Lysobacterales</taxon>
        <taxon>Lysobacteraceae</taxon>
        <taxon>Noviluteimonas</taxon>
    </lineage>
</organism>
<comment type="caution">
    <text evidence="3">The sequence shown here is derived from an EMBL/GenBank/DDBJ whole genome shotgun (WGS) entry which is preliminary data.</text>
</comment>
<dbReference type="Proteomes" id="UP000030518">
    <property type="component" value="Unassembled WGS sequence"/>
</dbReference>
<dbReference type="PATRIC" id="fig|1300345.3.peg.1570"/>
<gene>
    <name evidence="3" type="ORF">LF41_3027</name>
</gene>
<name>A0A0A2WKX5_9GAMM</name>
<proteinExistence type="predicted"/>